<dbReference type="SUPFAM" id="SSF56645">
    <property type="entry name" value="Acyl-CoA dehydrogenase NM domain-like"/>
    <property type="match status" value="1"/>
</dbReference>
<dbReference type="OrthoDB" id="3404950at2"/>
<dbReference type="RefSeq" id="WP_073496366.1">
    <property type="nucleotide sequence ID" value="NZ_MPOH02000043.1"/>
</dbReference>
<dbReference type="GO" id="GO:0003995">
    <property type="term" value="F:acyl-CoA dehydrogenase activity"/>
    <property type="evidence" value="ECO:0007669"/>
    <property type="project" value="TreeGrafter"/>
</dbReference>
<dbReference type="InterPro" id="IPR009100">
    <property type="entry name" value="AcylCoA_DH/oxidase_NM_dom_sf"/>
</dbReference>
<dbReference type="EMBL" id="MPOH02000043">
    <property type="protein sequence ID" value="OQD51878.1"/>
    <property type="molecule type" value="Genomic_DNA"/>
</dbReference>
<dbReference type="STRING" id="114686.BM536_037445"/>
<protein>
    <recommendedName>
        <fullName evidence="9">Hydrolase</fullName>
    </recommendedName>
</protein>
<dbReference type="PIRSF" id="PIRSF016578">
    <property type="entry name" value="HsaA"/>
    <property type="match status" value="1"/>
</dbReference>
<comment type="similarity">
    <text evidence="3">Belongs to the HpaH/HsaA monooxygenase family.</text>
</comment>
<dbReference type="GO" id="GO:0050660">
    <property type="term" value="F:flavin adenine dinucleotide binding"/>
    <property type="evidence" value="ECO:0007669"/>
    <property type="project" value="InterPro"/>
</dbReference>
<sequence>MTGMLLAPRTTSDTFVSAARAAGVPAGRHAARADRERRLSPDVVAALVEAGFSRALVPARHGGEPTDFVTLTEAVAAVGEGCASAAWIGSLLAYTARFAAYLPAEGQAEIWADGPDSRLVSSLVSTTATALAADGGWRLSGTWTYASGVEFSDWALVMAMVAGADEQRQARFFAIPRDAYRIEETWDTVGMRATGSHTLVVEEVFVPGHRSFLMDDMFAGRGAVSDEPRHSQPLFAVNGLTFAAPVLGAARGALELSARALADKAARGTDPSEALRIAHARAAGEIDAAGLLLTRAALSVDRATATDEVLVRNRRDCALATQLLVGAVDALFHGGGTRSQSAADPLQRIWRDTHSAASHMVLQFEPAALAFTRGPLDAARAEKRSGS</sequence>
<organism evidence="7 8">
    <name type="scientific">Streptomyces phaeoluteigriseus</name>
    <dbReference type="NCBI Taxonomy" id="114686"/>
    <lineage>
        <taxon>Bacteria</taxon>
        <taxon>Bacillati</taxon>
        <taxon>Actinomycetota</taxon>
        <taxon>Actinomycetes</taxon>
        <taxon>Kitasatosporales</taxon>
        <taxon>Streptomycetaceae</taxon>
        <taxon>Streptomyces</taxon>
        <taxon>Streptomyces aurantiacus group</taxon>
    </lineage>
</organism>
<dbReference type="InterPro" id="IPR050741">
    <property type="entry name" value="Acyl-CoA_dehydrogenase"/>
</dbReference>
<dbReference type="AlphaFoldDB" id="A0A1V6MHP9"/>
<evidence type="ECO:0000259" key="6">
    <source>
        <dbReference type="Pfam" id="PF08028"/>
    </source>
</evidence>
<feature type="domain" description="Acyl-CoA oxidase/dehydrogenase middle" evidence="4">
    <location>
        <begin position="125"/>
        <end position="204"/>
    </location>
</feature>
<evidence type="ECO:0000313" key="8">
    <source>
        <dbReference type="Proteomes" id="UP000184286"/>
    </source>
</evidence>
<evidence type="ECO:0000256" key="1">
    <source>
        <dbReference type="ARBA" id="ARBA00022630"/>
    </source>
</evidence>
<proteinExistence type="inferred from homology"/>
<evidence type="ECO:0000256" key="3">
    <source>
        <dbReference type="ARBA" id="ARBA00049661"/>
    </source>
</evidence>
<keyword evidence="2" id="KW-0560">Oxidoreductase</keyword>
<feature type="domain" description="Acyl-CoA dehydrogenase/oxidase N-terminal" evidence="5">
    <location>
        <begin position="28"/>
        <end position="88"/>
    </location>
</feature>
<reference evidence="7 8" key="2">
    <citation type="submission" date="2017-02" db="EMBL/GenBank/DDBJ databases">
        <title>Draft genome sequence of Streptomyces phaeoluteigriseus type strain DSM41896.</title>
        <authorList>
            <person name="Salih T.S."/>
            <person name="Algora Gallardo L."/>
            <person name="Melo Santos T."/>
            <person name="Filgueira Martinez S."/>
            <person name="Herron P.R."/>
        </authorList>
    </citation>
    <scope>NUCLEOTIDE SEQUENCE [LARGE SCALE GENOMIC DNA]</scope>
    <source>
        <strain evidence="7 8">DSM 41896</strain>
    </source>
</reference>
<dbReference type="Pfam" id="PF02771">
    <property type="entry name" value="Acyl-CoA_dh_N"/>
    <property type="match status" value="1"/>
</dbReference>
<dbReference type="Gene3D" id="1.10.540.10">
    <property type="entry name" value="Acyl-CoA dehydrogenase/oxidase, N-terminal domain"/>
    <property type="match status" value="1"/>
</dbReference>
<dbReference type="InterPro" id="IPR013786">
    <property type="entry name" value="AcylCoA_DH/ox_N"/>
</dbReference>
<feature type="domain" description="Acyl-CoA dehydrogenase C-terminal" evidence="6">
    <location>
        <begin position="240"/>
        <end position="363"/>
    </location>
</feature>
<dbReference type="InterPro" id="IPR013107">
    <property type="entry name" value="Acyl-CoA_DH_C"/>
</dbReference>
<evidence type="ECO:0000313" key="7">
    <source>
        <dbReference type="EMBL" id="OQD51878.1"/>
    </source>
</evidence>
<dbReference type="Pfam" id="PF02770">
    <property type="entry name" value="Acyl-CoA_dh_M"/>
    <property type="match status" value="1"/>
</dbReference>
<dbReference type="PANTHER" id="PTHR48083">
    <property type="entry name" value="MEDIUM-CHAIN SPECIFIC ACYL-COA DEHYDROGENASE, MITOCHONDRIAL-RELATED"/>
    <property type="match status" value="1"/>
</dbReference>
<dbReference type="InterPro" id="IPR046373">
    <property type="entry name" value="Acyl-CoA_Oxase/DH_mid-dom_sf"/>
</dbReference>
<dbReference type="Gene3D" id="2.40.110.10">
    <property type="entry name" value="Butyryl-CoA Dehydrogenase, subunit A, domain 2"/>
    <property type="match status" value="1"/>
</dbReference>
<evidence type="ECO:0000259" key="5">
    <source>
        <dbReference type="Pfam" id="PF02771"/>
    </source>
</evidence>
<dbReference type="Gene3D" id="1.20.140.10">
    <property type="entry name" value="Butyryl-CoA Dehydrogenase, subunit A, domain 3"/>
    <property type="match status" value="1"/>
</dbReference>
<dbReference type="GO" id="GO:0016712">
    <property type="term" value="F:oxidoreductase activity, acting on paired donors, with incorporation or reduction of molecular oxygen, reduced flavin or flavoprotein as one donor, and incorporation of one atom of oxygen"/>
    <property type="evidence" value="ECO:0007669"/>
    <property type="project" value="TreeGrafter"/>
</dbReference>
<dbReference type="InterPro" id="IPR036250">
    <property type="entry name" value="AcylCo_DH-like_C"/>
</dbReference>
<evidence type="ECO:0008006" key="9">
    <source>
        <dbReference type="Google" id="ProtNLM"/>
    </source>
</evidence>
<accession>A0A1V6MHP9</accession>
<dbReference type="InterPro" id="IPR006091">
    <property type="entry name" value="Acyl-CoA_Oxase/DH_mid-dom"/>
</dbReference>
<dbReference type="GO" id="GO:0005737">
    <property type="term" value="C:cytoplasm"/>
    <property type="evidence" value="ECO:0007669"/>
    <property type="project" value="TreeGrafter"/>
</dbReference>
<evidence type="ECO:0000256" key="2">
    <source>
        <dbReference type="ARBA" id="ARBA00023002"/>
    </source>
</evidence>
<reference evidence="8" key="1">
    <citation type="submission" date="2016-11" db="EMBL/GenBank/DDBJ databases">
        <authorList>
            <person name="Schniete J.K."/>
            <person name="Salih T."/>
            <person name="Algora Gallardo L."/>
            <person name="Martinez Fernandez S."/>
            <person name="Herron P.R."/>
        </authorList>
    </citation>
    <scope>NUCLEOTIDE SEQUENCE [LARGE SCALE GENOMIC DNA]</scope>
    <source>
        <strain evidence="8">DSM 41896</strain>
    </source>
</reference>
<name>A0A1V6MHP9_9ACTN</name>
<dbReference type="InterPro" id="IPR037069">
    <property type="entry name" value="AcylCoA_DH/ox_N_sf"/>
</dbReference>
<dbReference type="Proteomes" id="UP000184286">
    <property type="component" value="Unassembled WGS sequence"/>
</dbReference>
<dbReference type="PANTHER" id="PTHR48083:SF19">
    <property type="entry name" value="FLAVIN-DEPENDENT MONOOXYGENASE, OXYGENASE SUBUNIT HSAA"/>
    <property type="match status" value="1"/>
</dbReference>
<gene>
    <name evidence="7" type="ORF">BM536_037445</name>
</gene>
<keyword evidence="1" id="KW-0285">Flavoprotein</keyword>
<comment type="caution">
    <text evidence="7">The sequence shown here is derived from an EMBL/GenBank/DDBJ whole genome shotgun (WGS) entry which is preliminary data.</text>
</comment>
<dbReference type="GO" id="GO:0033539">
    <property type="term" value="P:fatty acid beta-oxidation using acyl-CoA dehydrogenase"/>
    <property type="evidence" value="ECO:0007669"/>
    <property type="project" value="TreeGrafter"/>
</dbReference>
<evidence type="ECO:0000259" key="4">
    <source>
        <dbReference type="Pfam" id="PF02770"/>
    </source>
</evidence>
<dbReference type="Pfam" id="PF08028">
    <property type="entry name" value="Acyl-CoA_dh_2"/>
    <property type="match status" value="1"/>
</dbReference>
<dbReference type="SUPFAM" id="SSF47203">
    <property type="entry name" value="Acyl-CoA dehydrogenase C-terminal domain-like"/>
    <property type="match status" value="1"/>
</dbReference>